<evidence type="ECO:0000313" key="3">
    <source>
        <dbReference type="Proteomes" id="UP001497472"/>
    </source>
</evidence>
<name>A0AAV1JRU4_9NEOP</name>
<dbReference type="InterPro" id="IPR027902">
    <property type="entry name" value="DUF4487"/>
</dbReference>
<evidence type="ECO:0000313" key="2">
    <source>
        <dbReference type="EMBL" id="CAK1552223.1"/>
    </source>
</evidence>
<proteinExistence type="predicted"/>
<dbReference type="AlphaFoldDB" id="A0AAV1JRU4"/>
<keyword evidence="1" id="KW-0175">Coiled coil</keyword>
<organism evidence="2 3">
    <name type="scientific">Leptosia nina</name>
    <dbReference type="NCBI Taxonomy" id="320188"/>
    <lineage>
        <taxon>Eukaryota</taxon>
        <taxon>Metazoa</taxon>
        <taxon>Ecdysozoa</taxon>
        <taxon>Arthropoda</taxon>
        <taxon>Hexapoda</taxon>
        <taxon>Insecta</taxon>
        <taxon>Pterygota</taxon>
        <taxon>Neoptera</taxon>
        <taxon>Endopterygota</taxon>
        <taxon>Lepidoptera</taxon>
        <taxon>Glossata</taxon>
        <taxon>Ditrysia</taxon>
        <taxon>Papilionoidea</taxon>
        <taxon>Pieridae</taxon>
        <taxon>Pierinae</taxon>
        <taxon>Leptosia</taxon>
    </lineage>
</organism>
<accession>A0AAV1JRU4</accession>
<sequence>MNNSQSVSQSSDIFSQASYDCNIEQENLQMDSTCYETLLSRLKTSMNKNDKQITIEDFNKVIHDCRSCIEQCLNLVIQELEDSTNFKTCYFLENAISILQMLSNFIKRVLELIPLFCCNVKSFPIITGEIILFVFNHCKNSEYIYGANISIAEQQLKDIFRACHELQLTYLMTMEKYYTFNLNEREEFDVLLEALDINLRICDVVQSLDIKTMAEQWKSYTSICEKYSKDLQDKDVYSKCIRQLSGMVKSNLKLVLDMPTASGMEKVVLRHVKVASFGIKISSKMSNIFKTGKNDYDVIVDLLIHLYIYNNSYMELFMGTSSKVISLIQENVALALQSLVAVLVNDNIFLNHITSLKGTYTDERYVGYMLLLTSIMRIILLNNVKISGDIKLRIIERIFNYLPNGHTWFNVGLTFKSELKGGYYKYFGFLEHLLIVVHALARTLNCEEYSVLERIMYLSLLHTDCLKALFAVDLWVLLMRSNDPRLIANTTLSLLKVYQKLNKSRTFQMSPQKVFLIYAIRNLFKLCAVQDKVLIFGKLSLLDTLDVWIGMEAKELIVLQRREEDKCIGGVLNNMVHGIMGKDKVESMADHPFEFLVKAWQKVCPCKFDANISEFAYLCVERITALTNSVLGVISKEYVIKIHNVIANILKSGNEKLIYILFPIFCKFYESHLNINDAQKVLSDTLICLININDDIRHHIFVTLNRNKIDKLLQFIETNSSLLNYFSKYNYMLDFSAVEFKKQLDTMGSVCFSHECLSAHRNNSTVETTKSHSNFDLNIDSLFDDPESEPCPKKVKLNEHEDVLEKLEESASRLCNVKHDLSDEQKLRITNVCTKLKDIVE</sequence>
<evidence type="ECO:0000256" key="1">
    <source>
        <dbReference type="SAM" id="Coils"/>
    </source>
</evidence>
<dbReference type="EMBL" id="CAVLEF010000138">
    <property type="protein sequence ID" value="CAK1552223.1"/>
    <property type="molecule type" value="Genomic_DNA"/>
</dbReference>
<dbReference type="Proteomes" id="UP001497472">
    <property type="component" value="Unassembled WGS sequence"/>
</dbReference>
<dbReference type="PANTHER" id="PTHR16071">
    <property type="entry name" value="CHROMOSOME 1 OPEN READING FRAME 112"/>
    <property type="match status" value="1"/>
</dbReference>
<keyword evidence="3" id="KW-1185">Reference proteome</keyword>
<comment type="caution">
    <text evidence="2">The sequence shown here is derived from an EMBL/GenBank/DDBJ whole genome shotgun (WGS) entry which is preliminary data.</text>
</comment>
<dbReference type="PANTHER" id="PTHR16071:SF2">
    <property type="entry name" value="FIGNL1-INTERACTING REGULATOR OF RECOMBINATION AND MITOSIS"/>
    <property type="match status" value="1"/>
</dbReference>
<reference evidence="2 3" key="1">
    <citation type="submission" date="2023-11" db="EMBL/GenBank/DDBJ databases">
        <authorList>
            <person name="Okamura Y."/>
        </authorList>
    </citation>
    <scope>NUCLEOTIDE SEQUENCE [LARGE SCALE GENOMIC DNA]</scope>
</reference>
<gene>
    <name evidence="2" type="ORF">LNINA_LOCUS11284</name>
</gene>
<protein>
    <submittedName>
        <fullName evidence="2">Uncharacterized protein</fullName>
    </submittedName>
</protein>
<feature type="coiled-coil region" evidence="1">
    <location>
        <begin position="797"/>
        <end position="824"/>
    </location>
</feature>